<reference evidence="1 2" key="1">
    <citation type="journal article" date="2011" name="J. Bacteriol.">
        <title>Complete genome sequence of the polycyclic aromatic hydrocarbon-degrading bacterium Alteromonas sp. strain SN2.</title>
        <authorList>
            <person name="Jin H.M."/>
            <person name="Jeong H."/>
            <person name="Moon E.J."/>
            <person name="Math R.K."/>
            <person name="Lee K."/>
            <person name="Kim H.J."/>
            <person name="Jeon C.O."/>
            <person name="Oh T.K."/>
            <person name="Kim J.F."/>
        </authorList>
    </citation>
    <scope>NUCLEOTIDE SEQUENCE [LARGE SCALE GENOMIC DNA]</scope>
    <source>
        <strain evidence="2">JCM 17741 / KACC 18427 / KCTC 11700BP / SN2</strain>
    </source>
</reference>
<dbReference type="AlphaFoldDB" id="F5Z8B2"/>
<keyword evidence="2" id="KW-1185">Reference proteome</keyword>
<gene>
    <name evidence="1" type="ordered locus">ambt_08895</name>
</gene>
<evidence type="ECO:0000313" key="1">
    <source>
        <dbReference type="EMBL" id="AEF03305.1"/>
    </source>
</evidence>
<dbReference type="KEGG" id="alt:ambt_08895"/>
<protein>
    <submittedName>
        <fullName evidence="1">Lipoprotein</fullName>
    </submittedName>
</protein>
<dbReference type="PROSITE" id="PS51257">
    <property type="entry name" value="PROKAR_LIPOPROTEIN"/>
    <property type="match status" value="1"/>
</dbReference>
<organism evidence="1 2">
    <name type="scientific">Alteromonas naphthalenivorans</name>
    <dbReference type="NCBI Taxonomy" id="715451"/>
    <lineage>
        <taxon>Bacteria</taxon>
        <taxon>Pseudomonadati</taxon>
        <taxon>Pseudomonadota</taxon>
        <taxon>Gammaproteobacteria</taxon>
        <taxon>Alteromonadales</taxon>
        <taxon>Alteromonadaceae</taxon>
        <taxon>Alteromonas/Salinimonas group</taxon>
        <taxon>Alteromonas</taxon>
    </lineage>
</organism>
<dbReference type="eggNOG" id="ENOG502Z80B">
    <property type="taxonomic scope" value="Bacteria"/>
</dbReference>
<proteinExistence type="predicted"/>
<sequence>MKRLLPISLLTLYGCGGSGGDSSVTTPTPSSPPSLTIQGASELIAGDSADFAVIAPSGTSITSVNWTVNAVSGASTEAGSIVPLASHTQAIGFDVTAAGEYLVSVTASFSAGETSTQETSTHETLTQELSLTVIEGQPPEAILRLGHEASEGGRVSLHVDNNSLKTVTDITWEQLSGASIPAFTFDDDDLSYNLYFQAPQVSADSIAEIQATLAFDDGSVATDTVQVVIKNIDINSDAYFVDDSGSIPETVTSHMQAYRPNSPYVSALEACVYNNELTSSCTFAQLPLIGQQTESPTIDDILDRTYVSHPWMGEAFEQFLQTSDSSEDLLQMLRATSAVVISYDIRPSFYWAVTGAIYLDANNFWRSPEERDTINTQPDYRSGFGSDLDFSIFWRYVKEGEYYYPQTGLAASTRATRTQQGVDAALTWLMYHELAHANDFFDYTTWSSLSNSNTPLNYVNNNSPLSTGLENTLPLTSSQLHALAQVRYGGDAANSTQRAYSAAQVANWLANDGAVTFYSYYTEREDFANLVERFMMLYRMGASADVGIFSGDAVDDGSYNVTWGQRDRINDDNLQLRVDYAVSRVLPLLDIPAIQAAMPSPTLFPDGSTWFNTVNLDNEESVELTGDEKNAIIEAQKKLEKRQY</sequence>
<evidence type="ECO:0000313" key="2">
    <source>
        <dbReference type="Proteomes" id="UP000000683"/>
    </source>
</evidence>
<dbReference type="HOGENOM" id="CLU_028254_0_0_6"/>
<name>F5Z8B2_ALTNA</name>
<dbReference type="Proteomes" id="UP000000683">
    <property type="component" value="Chromosome"/>
</dbReference>
<keyword evidence="1" id="KW-0449">Lipoprotein</keyword>
<dbReference type="EMBL" id="CP002339">
    <property type="protein sequence ID" value="AEF03305.1"/>
    <property type="molecule type" value="Genomic_DNA"/>
</dbReference>
<accession>F5Z8B2</accession>